<dbReference type="Proteomes" id="UP000444174">
    <property type="component" value="Unassembled WGS sequence"/>
</dbReference>
<dbReference type="RefSeq" id="WP_153218000.1">
    <property type="nucleotide sequence ID" value="NZ_WIBF01000024.1"/>
</dbReference>
<dbReference type="AlphaFoldDB" id="A0A843YHX1"/>
<evidence type="ECO:0000313" key="1">
    <source>
        <dbReference type="EMBL" id="MQQ10776.1"/>
    </source>
</evidence>
<comment type="caution">
    <text evidence="1">The sequence shown here is derived from an EMBL/GenBank/DDBJ whole genome shotgun (WGS) entry which is preliminary data.</text>
</comment>
<keyword evidence="2" id="KW-1185">Reference proteome</keyword>
<dbReference type="Pfam" id="PF09965">
    <property type="entry name" value="DUF2199"/>
    <property type="match status" value="1"/>
</dbReference>
<proteinExistence type="predicted"/>
<accession>A0A843YHX1</accession>
<evidence type="ECO:0000313" key="2">
    <source>
        <dbReference type="Proteomes" id="UP000444174"/>
    </source>
</evidence>
<gene>
    <name evidence="1" type="ORF">GFB49_20175</name>
</gene>
<sequence>MTSSERVFEYTCVCCGIPCKGTPAFGYDMPIEVMDIPEDERLERVWLDADICAIDDRQFFVKGLLDIPVQGVKEPLSWGLWVTQTEEELNAYEDTRGSDRTGVVTRGQITVTMPGYHCLDQSGKNHRLSCELIGQPCGLRPIINLHPSKHILYRDHKFGISWDRAIELVARVPHH</sequence>
<name>A0A843YHX1_9RHOB</name>
<dbReference type="InterPro" id="IPR018697">
    <property type="entry name" value="DUF2199"/>
</dbReference>
<organism evidence="1 2">
    <name type="scientific">Tritonibacter litoralis</name>
    <dbReference type="NCBI Taxonomy" id="2662264"/>
    <lineage>
        <taxon>Bacteria</taxon>
        <taxon>Pseudomonadati</taxon>
        <taxon>Pseudomonadota</taxon>
        <taxon>Alphaproteobacteria</taxon>
        <taxon>Rhodobacterales</taxon>
        <taxon>Paracoccaceae</taxon>
        <taxon>Tritonibacter</taxon>
    </lineage>
</organism>
<reference evidence="1 2" key="1">
    <citation type="submission" date="2019-10" db="EMBL/GenBank/DDBJ databases">
        <title>Epibacterium sp. nov., isolated from seawater.</title>
        <authorList>
            <person name="Zhang X."/>
            <person name="Li N."/>
        </authorList>
    </citation>
    <scope>NUCLEOTIDE SEQUENCE [LARGE SCALE GENOMIC DNA]</scope>
    <source>
        <strain evidence="1 2">SM1979</strain>
    </source>
</reference>
<dbReference type="EMBL" id="WIBF01000024">
    <property type="protein sequence ID" value="MQQ10776.1"/>
    <property type="molecule type" value="Genomic_DNA"/>
</dbReference>
<protein>
    <submittedName>
        <fullName evidence="1">DUF2199 domain-containing protein</fullName>
    </submittedName>
</protein>